<dbReference type="EMBL" id="CACTIH010007269">
    <property type="protein sequence ID" value="CAA3007122.1"/>
    <property type="molecule type" value="Genomic_DNA"/>
</dbReference>
<dbReference type="InterPro" id="IPR058851">
    <property type="entry name" value="CALS1_helical"/>
</dbReference>
<feature type="transmembrane region" description="Helical" evidence="1">
    <location>
        <begin position="116"/>
        <end position="134"/>
    </location>
</feature>
<gene>
    <name evidence="3" type="ORF">OLEA9_A055080</name>
</gene>
<dbReference type="AlphaFoldDB" id="A0A8S0TQN1"/>
<dbReference type="GO" id="GO:0005886">
    <property type="term" value="C:plasma membrane"/>
    <property type="evidence" value="ECO:0007669"/>
    <property type="project" value="TreeGrafter"/>
</dbReference>
<comment type="caution">
    <text evidence="3">The sequence shown here is derived from an EMBL/GenBank/DDBJ whole genome shotgun (WGS) entry which is preliminary data.</text>
</comment>
<dbReference type="PANTHER" id="PTHR12741">
    <property type="entry name" value="LYST-INTERACTING PROTEIN LIP5 DOPAMINE RESPONSIVE PROTEIN DRG-1"/>
    <property type="match status" value="1"/>
</dbReference>
<evidence type="ECO:0000256" key="1">
    <source>
        <dbReference type="SAM" id="Phobius"/>
    </source>
</evidence>
<keyword evidence="4" id="KW-1185">Reference proteome</keyword>
<reference evidence="3 4" key="1">
    <citation type="submission" date="2019-12" db="EMBL/GenBank/DDBJ databases">
        <authorList>
            <person name="Alioto T."/>
            <person name="Alioto T."/>
            <person name="Gomez Garrido J."/>
        </authorList>
    </citation>
    <scope>NUCLEOTIDE SEQUENCE [LARGE SCALE GENOMIC DNA]</scope>
</reference>
<evidence type="ECO:0000313" key="4">
    <source>
        <dbReference type="Proteomes" id="UP000594638"/>
    </source>
</evidence>
<dbReference type="Pfam" id="PF14288">
    <property type="entry name" value="FKS1_dom1"/>
    <property type="match status" value="1"/>
</dbReference>
<evidence type="ECO:0000259" key="2">
    <source>
        <dbReference type="SMART" id="SM01205"/>
    </source>
</evidence>
<feature type="transmembrane region" description="Helical" evidence="1">
    <location>
        <begin position="169"/>
        <end position="188"/>
    </location>
</feature>
<keyword evidence="1" id="KW-0472">Membrane</keyword>
<keyword evidence="1" id="KW-1133">Transmembrane helix</keyword>
<dbReference type="Proteomes" id="UP000594638">
    <property type="component" value="Unassembled WGS sequence"/>
</dbReference>
<accession>A0A8S0TQN1</accession>
<dbReference type="InterPro" id="IPR026899">
    <property type="entry name" value="FKS1-like_dom1"/>
</dbReference>
<dbReference type="OrthoDB" id="1750268at2759"/>
<keyword evidence="1" id="KW-0812">Transmembrane</keyword>
<dbReference type="PANTHER" id="PTHR12741:SF16">
    <property type="entry name" value="CALLOSE SYNTHASE 7"/>
    <property type="match status" value="1"/>
</dbReference>
<dbReference type="Gramene" id="OE9A055080T1">
    <property type="protein sequence ID" value="OE9A055080C1"/>
    <property type="gene ID" value="OE9A055080"/>
</dbReference>
<sequence>MQVRNKDIHDYDQLDSHIVQGLMDKILKNYQLWCNYLHCKQNLCSWGDKRQQSQLLYVGLYLLIWGEASNLWFMPECLCYIFHCGINQIPVGKSKPKTNFVEFRTYLHLYRSFDRMWIFIIVALQAMIIIAWHQCLSSGVLFDEDVLRTVLSIFITAAILNFLQATNNIGVVIAIWAPVTMIRTLGMLRSRFESVPRAFNKLLVPHSKEEMRQLEQDNTLERRNIAKFSQMWNEFILSLRTEDLISHRVILQICDKVEDSLKQQRFLSEFKMNGLPLLSDKLDKFLTLIVSENKDYENIDLRL</sequence>
<dbReference type="GO" id="GO:0003843">
    <property type="term" value="F:1,3-beta-D-glucan synthase activity"/>
    <property type="evidence" value="ECO:0007669"/>
    <property type="project" value="TreeGrafter"/>
</dbReference>
<proteinExistence type="predicted"/>
<feature type="transmembrane region" description="Helical" evidence="1">
    <location>
        <begin position="146"/>
        <end position="163"/>
    </location>
</feature>
<dbReference type="Pfam" id="PF25968">
    <property type="entry name" value="CALS1"/>
    <property type="match status" value="1"/>
</dbReference>
<dbReference type="SMART" id="SM01205">
    <property type="entry name" value="FKS1_dom1"/>
    <property type="match status" value="1"/>
</dbReference>
<organism evidence="3 4">
    <name type="scientific">Olea europaea subsp. europaea</name>
    <dbReference type="NCBI Taxonomy" id="158383"/>
    <lineage>
        <taxon>Eukaryota</taxon>
        <taxon>Viridiplantae</taxon>
        <taxon>Streptophyta</taxon>
        <taxon>Embryophyta</taxon>
        <taxon>Tracheophyta</taxon>
        <taxon>Spermatophyta</taxon>
        <taxon>Magnoliopsida</taxon>
        <taxon>eudicotyledons</taxon>
        <taxon>Gunneridae</taxon>
        <taxon>Pentapetalae</taxon>
        <taxon>asterids</taxon>
        <taxon>lamiids</taxon>
        <taxon>Lamiales</taxon>
        <taxon>Oleaceae</taxon>
        <taxon>Oleeae</taxon>
        <taxon>Olea</taxon>
    </lineage>
</organism>
<evidence type="ECO:0000313" key="3">
    <source>
        <dbReference type="EMBL" id="CAA3007122.1"/>
    </source>
</evidence>
<feature type="domain" description="1,3-beta-glucan synthase component FKS1-like" evidence="2">
    <location>
        <begin position="52"/>
        <end position="120"/>
    </location>
</feature>
<protein>
    <submittedName>
        <fullName evidence="3">Callose synthase 7-like isoform X2</fullName>
    </submittedName>
</protein>
<name>A0A8S0TQN1_OLEEU</name>